<dbReference type="PANTHER" id="PTHR31252">
    <property type="entry name" value="DUF4419 DOMAIN-CONTAINING PROTEIN"/>
    <property type="match status" value="1"/>
</dbReference>
<organism evidence="1 2">
    <name type="scientific">Aspergillus sclerotialis</name>
    <dbReference type="NCBI Taxonomy" id="2070753"/>
    <lineage>
        <taxon>Eukaryota</taxon>
        <taxon>Fungi</taxon>
        <taxon>Dikarya</taxon>
        <taxon>Ascomycota</taxon>
        <taxon>Pezizomycotina</taxon>
        <taxon>Eurotiomycetes</taxon>
        <taxon>Eurotiomycetidae</taxon>
        <taxon>Eurotiales</taxon>
        <taxon>Aspergillaceae</taxon>
        <taxon>Aspergillus</taxon>
        <taxon>Aspergillus subgen. Polypaecilum</taxon>
    </lineage>
</organism>
<evidence type="ECO:0000313" key="2">
    <source>
        <dbReference type="Proteomes" id="UP000266188"/>
    </source>
</evidence>
<dbReference type="AlphaFoldDB" id="A0A3A2ZQB3"/>
<protein>
    <submittedName>
        <fullName evidence="1">Uncharacterized protein</fullName>
    </submittedName>
</protein>
<accession>A0A3A2ZQB3</accession>
<dbReference type="PANTHER" id="PTHR31252:SF11">
    <property type="entry name" value="DUF4419 DOMAIN-CONTAINING PROTEIN"/>
    <property type="match status" value="1"/>
</dbReference>
<dbReference type="InterPro" id="IPR025533">
    <property type="entry name" value="DUF4419"/>
</dbReference>
<proteinExistence type="predicted"/>
<dbReference type="OrthoDB" id="4492694at2759"/>
<sequence length="65" mass="7401">MTEIIEEIVVDPELRTCVMPVFSTTTSSDKVVAADLMMDALQKYFKYEMTLQCGIPSATRSYNWT</sequence>
<dbReference type="EMBL" id="MVGC01000064">
    <property type="protein sequence ID" value="RJE24910.1"/>
    <property type="molecule type" value="Genomic_DNA"/>
</dbReference>
<dbReference type="Proteomes" id="UP000266188">
    <property type="component" value="Unassembled WGS sequence"/>
</dbReference>
<gene>
    <name evidence="1" type="ORF">PHISCL_02742</name>
</gene>
<dbReference type="Pfam" id="PF14388">
    <property type="entry name" value="DUF4419"/>
    <property type="match status" value="1"/>
</dbReference>
<reference evidence="2" key="1">
    <citation type="submission" date="2017-02" db="EMBL/GenBank/DDBJ databases">
        <authorList>
            <person name="Tafer H."/>
            <person name="Lopandic K."/>
        </authorList>
    </citation>
    <scope>NUCLEOTIDE SEQUENCE [LARGE SCALE GENOMIC DNA]</scope>
    <source>
        <strain evidence="2">CBS 366.77</strain>
    </source>
</reference>
<name>A0A3A2ZQB3_9EURO</name>
<keyword evidence="2" id="KW-1185">Reference proteome</keyword>
<evidence type="ECO:0000313" key="1">
    <source>
        <dbReference type="EMBL" id="RJE24910.1"/>
    </source>
</evidence>
<comment type="caution">
    <text evidence="1">The sequence shown here is derived from an EMBL/GenBank/DDBJ whole genome shotgun (WGS) entry which is preliminary data.</text>
</comment>